<evidence type="ECO:0000313" key="2">
    <source>
        <dbReference type="EMBL" id="MBB3933865.1"/>
    </source>
</evidence>
<keyword evidence="2" id="KW-0413">Isomerase</keyword>
<keyword evidence="3" id="KW-1185">Reference proteome</keyword>
<gene>
    <name evidence="2" type="ORF">GGR25_004945</name>
</gene>
<dbReference type="Gene3D" id="3.10.450.50">
    <property type="match status" value="1"/>
</dbReference>
<name>A0A840AZH4_9HYPH</name>
<sequence length="119" mass="13509">MENAIAGLARRYFDAFQAADRAAMEALLAPDFTFTSPFDDHISREAYFTRCWPHAGSFRFRDDKAIFVDGSNCVIVYETEGKSGGTFRNAELFRFADGQLRSIDVFFGFIPKEILKQSD</sequence>
<dbReference type="Pfam" id="PF12680">
    <property type="entry name" value="SnoaL_2"/>
    <property type="match status" value="1"/>
</dbReference>
<dbReference type="Proteomes" id="UP000553963">
    <property type="component" value="Unassembled WGS sequence"/>
</dbReference>
<dbReference type="SUPFAM" id="SSF54427">
    <property type="entry name" value="NTF2-like"/>
    <property type="match status" value="1"/>
</dbReference>
<accession>A0A840AZH4</accession>
<feature type="domain" description="SnoaL-like" evidence="1">
    <location>
        <begin position="9"/>
        <end position="101"/>
    </location>
</feature>
<dbReference type="RefSeq" id="WP_183401520.1">
    <property type="nucleotide sequence ID" value="NZ_JACIDS010000009.1"/>
</dbReference>
<proteinExistence type="predicted"/>
<organism evidence="2 3">
    <name type="scientific">Kaistia hirudinis</name>
    <dbReference type="NCBI Taxonomy" id="1293440"/>
    <lineage>
        <taxon>Bacteria</taxon>
        <taxon>Pseudomonadati</taxon>
        <taxon>Pseudomonadota</taxon>
        <taxon>Alphaproteobacteria</taxon>
        <taxon>Hyphomicrobiales</taxon>
        <taxon>Kaistiaceae</taxon>
        <taxon>Kaistia</taxon>
    </lineage>
</organism>
<dbReference type="GO" id="GO:0016853">
    <property type="term" value="F:isomerase activity"/>
    <property type="evidence" value="ECO:0007669"/>
    <property type="project" value="UniProtKB-KW"/>
</dbReference>
<protein>
    <submittedName>
        <fullName evidence="2">Ketosteroid isomerase-like protein</fullName>
    </submittedName>
</protein>
<dbReference type="AlphaFoldDB" id="A0A840AZH4"/>
<evidence type="ECO:0000313" key="3">
    <source>
        <dbReference type="Proteomes" id="UP000553963"/>
    </source>
</evidence>
<reference evidence="2 3" key="1">
    <citation type="submission" date="2020-08" db="EMBL/GenBank/DDBJ databases">
        <title>Genomic Encyclopedia of Type Strains, Phase IV (KMG-IV): sequencing the most valuable type-strain genomes for metagenomic binning, comparative biology and taxonomic classification.</title>
        <authorList>
            <person name="Goeker M."/>
        </authorList>
    </citation>
    <scope>NUCLEOTIDE SEQUENCE [LARGE SCALE GENOMIC DNA]</scope>
    <source>
        <strain evidence="2 3">DSM 25966</strain>
    </source>
</reference>
<dbReference type="InterPro" id="IPR037401">
    <property type="entry name" value="SnoaL-like"/>
</dbReference>
<dbReference type="EMBL" id="JACIDS010000009">
    <property type="protein sequence ID" value="MBB3933865.1"/>
    <property type="molecule type" value="Genomic_DNA"/>
</dbReference>
<evidence type="ECO:0000259" key="1">
    <source>
        <dbReference type="Pfam" id="PF12680"/>
    </source>
</evidence>
<dbReference type="InterPro" id="IPR032710">
    <property type="entry name" value="NTF2-like_dom_sf"/>
</dbReference>
<comment type="caution">
    <text evidence="2">The sequence shown here is derived from an EMBL/GenBank/DDBJ whole genome shotgun (WGS) entry which is preliminary data.</text>
</comment>